<dbReference type="eggNOG" id="COG3299">
    <property type="taxonomic scope" value="Bacteria"/>
</dbReference>
<sequence>MSDTARPKNQRAKAWGGLRVTPGSQSDARLPRPLSPRRFMVRDESLAEAFCKAGKRLGAEDVPLARENRYARPWARLFQNEPAYLYAEILSFKAGDAGFAFAEALEYEPTKALSLTRELSDQLTDWLRRIKLESPVPFSKQIDQLNKERNLSGLLADMYGKGPAELTRIAKKHPSVRAASDQAGPLAEARALRDRLRSVHTLLRNAVTSLQASAQGAFDARIASGEIDPGLGLIIAELRASQHVDAAFNKLPDRHTDLYYQDIIGQTPASASPEMVLLDLGRVPRPGFVPQATALEALLPDGSVQQFETDTGVPTSPAVVSDIKVLSYETDNNISYNRALGGITGLRAATLSIDAEPNSQTLFGSGVEQDPDFGLDISSPMLSLAEGTRRIEVSLHMSRDSNLPAGSYKFTKEEIEALKEKRKDEANPLNAKVIKTPVLRRRPQEIDPEYRDPEVRLALSADPTLISTFYGDRKDFKSADAIEELTREVTEYATLHYMTTSMALIYSVLMDKVEKPAHLRVLLGRIVTLSLIEKHPFPEGDYWTKIFGLVQKYRSELIGVEPEGIQADGAARKSYDQQQNSMIFAAFSQRLDGKINYPLRDVFQSLLGDAFAVTITTDDGPRRPDIMQILPLREKRAQGGIMLSMRYDANAPALTGPKNAPRLALRYATDARLCPVSFFEAYAIETISIRTQVTGLRRLAAFSDDGPLVTDQTFQPFGPRPSEGATFQVGCAEMARKPVKSVNICLEWSGMPNPVGGFETHYATYGRGIDIPDPKLTIDYLSGAGWKTVSSEPVPLFQSEGVSASLKSEWEFSGKITGRSIPATGTVSAQEYQSRQTIRAGMIRMTLTGTAGGFLTDRYPMALVEAMRPRLVKLGERKIPPAPFIPEVAKFSLSYTAEGMIELNAPETARAGEEVRQSGPFGSVSVFPKRMHKRIQLFPKRLGYGQVCFQLTGANKTGPTALTINLASSGHLRRVPARNPLSWFYLSAHGWQQMPETAISSDTTVGLMRSGIVVIDLPDDATEHSTEMPAGGVWFAAVATQPNVEIFPSLSAAKVNGVWARRMDDTWKKSDAPRVWRFTPAQPGLTSIQEIPIPTTSRPPEPREIFLARVGERLRHRRRGVTPWDMERLVLEEFPDVWMAKCLPHLRTENAAPAPGHMTLVVARKQSEDAVLRNPQPALFDVTTLNSIQKWLSQFTSEACTVDVVNPTFERLQVRAKLTANVKRENGAIAQLLRRDLRKFLSVWTADASMKRFGWSLNIQMLRAHIAEKDYIEKITDFSVLHLAGDDEKRFSLLDTAQTKNDWRGIYGPVLKPHFPWSLPISTVEHGLTIIADFKDEQPTAAGIGSLTLGEMLIVGQRTIP</sequence>
<dbReference type="KEGG" id="rli:RLO149_c037330"/>
<keyword evidence="3" id="KW-1185">Reference proteome</keyword>
<protein>
    <recommendedName>
        <fullName evidence="4">Baseplate protein J-like domain-containing protein</fullName>
    </recommendedName>
</protein>
<dbReference type="STRING" id="391595.RLO149_c037330"/>
<gene>
    <name evidence="2" type="ordered locus">RLO149_c037330</name>
</gene>
<reference evidence="2 3" key="1">
    <citation type="journal article" date="2011" name="BMC Genomics">
        <title>Comparative genome analysis and genome-guided physiological analysis of Roseobacter litoralis.</title>
        <authorList>
            <person name="Kalhoefer D."/>
            <person name="Thole S."/>
            <person name="Voget S."/>
            <person name="Lehmann R."/>
            <person name="Liesegang H."/>
            <person name="Wollher A."/>
            <person name="Daniel R."/>
            <person name="Simon M."/>
            <person name="Brinkhoff T."/>
        </authorList>
    </citation>
    <scope>NUCLEOTIDE SEQUENCE [LARGE SCALE GENOMIC DNA]</scope>
    <source>
        <strain evidence="3">ATCC 49566 / DSM 6996 / JCM 21268 / NBRC 15278 / OCh 149</strain>
    </source>
</reference>
<evidence type="ECO:0000313" key="2">
    <source>
        <dbReference type="EMBL" id="AEI95647.1"/>
    </source>
</evidence>
<dbReference type="OrthoDB" id="9762853at2"/>
<evidence type="ECO:0000313" key="3">
    <source>
        <dbReference type="Proteomes" id="UP000001353"/>
    </source>
</evidence>
<dbReference type="HOGENOM" id="CLU_006486_0_0_5"/>
<accession>F7ZC74</accession>
<dbReference type="EMBL" id="CP002623">
    <property type="protein sequence ID" value="AEI95647.1"/>
    <property type="molecule type" value="Genomic_DNA"/>
</dbReference>
<name>F7ZC74_ROSLO</name>
<proteinExistence type="predicted"/>
<dbReference type="RefSeq" id="WP_013963530.1">
    <property type="nucleotide sequence ID" value="NC_015730.1"/>
</dbReference>
<organism evidence="2 3">
    <name type="scientific">Roseobacter litoralis (strain ATCC 49566 / DSM 6996 / JCM 21268 / NBRC 15278 / OCh 149)</name>
    <dbReference type="NCBI Taxonomy" id="391595"/>
    <lineage>
        <taxon>Bacteria</taxon>
        <taxon>Pseudomonadati</taxon>
        <taxon>Pseudomonadota</taxon>
        <taxon>Alphaproteobacteria</taxon>
        <taxon>Rhodobacterales</taxon>
        <taxon>Roseobacteraceae</taxon>
        <taxon>Roseobacter</taxon>
    </lineage>
</organism>
<evidence type="ECO:0000256" key="1">
    <source>
        <dbReference type="SAM" id="MobiDB-lite"/>
    </source>
</evidence>
<dbReference type="Proteomes" id="UP000001353">
    <property type="component" value="Chromosome"/>
</dbReference>
<evidence type="ECO:0008006" key="4">
    <source>
        <dbReference type="Google" id="ProtNLM"/>
    </source>
</evidence>
<feature type="region of interest" description="Disordered" evidence="1">
    <location>
        <begin position="1"/>
        <end position="32"/>
    </location>
</feature>